<feature type="transmembrane region" description="Helical" evidence="8">
    <location>
        <begin position="177"/>
        <end position="199"/>
    </location>
</feature>
<evidence type="ECO:0000256" key="3">
    <source>
        <dbReference type="ARBA" id="ARBA00022692"/>
    </source>
</evidence>
<evidence type="ECO:0000256" key="4">
    <source>
        <dbReference type="ARBA" id="ARBA00022989"/>
    </source>
</evidence>
<feature type="region of interest" description="Disordered" evidence="7">
    <location>
        <begin position="471"/>
        <end position="490"/>
    </location>
</feature>
<keyword evidence="4 8" id="KW-1133">Transmembrane helix</keyword>
<comment type="subcellular location">
    <subcellularLocation>
        <location evidence="1">Membrane</location>
        <topology evidence="1">Multi-pass membrane protein</topology>
    </subcellularLocation>
</comment>
<feature type="transmembrane region" description="Helical" evidence="8">
    <location>
        <begin position="32"/>
        <end position="49"/>
    </location>
</feature>
<dbReference type="Pfam" id="PF03062">
    <property type="entry name" value="MBOAT"/>
    <property type="match status" value="1"/>
</dbReference>
<name>A0ABQ8UHG5_9EUKA</name>
<feature type="transmembrane region" description="Helical" evidence="8">
    <location>
        <begin position="61"/>
        <end position="90"/>
    </location>
</feature>
<feature type="compositionally biased region" description="Low complexity" evidence="7">
    <location>
        <begin position="471"/>
        <end position="484"/>
    </location>
</feature>
<comment type="caution">
    <text evidence="9">The sequence shown here is derived from an EMBL/GenBank/DDBJ whole genome shotgun (WGS) entry which is preliminary data.</text>
</comment>
<feature type="transmembrane region" description="Helical" evidence="8">
    <location>
        <begin position="441"/>
        <end position="461"/>
    </location>
</feature>
<keyword evidence="2 9" id="KW-0808">Transferase</keyword>
<feature type="transmembrane region" description="Helical" evidence="8">
    <location>
        <begin position="407"/>
        <end position="429"/>
    </location>
</feature>
<dbReference type="InterPro" id="IPR004299">
    <property type="entry name" value="MBOAT_fam"/>
</dbReference>
<proteinExistence type="predicted"/>
<evidence type="ECO:0000256" key="8">
    <source>
        <dbReference type="SAM" id="Phobius"/>
    </source>
</evidence>
<reference evidence="9" key="1">
    <citation type="journal article" date="2022" name="bioRxiv">
        <title>Genomics of Preaxostyla Flagellates Illuminates Evolutionary Transitions and the Path Towards Mitochondrial Loss.</title>
        <authorList>
            <person name="Novak L.V.F."/>
            <person name="Treitli S.C."/>
            <person name="Pyrih J."/>
            <person name="Halakuc P."/>
            <person name="Pipaliya S.V."/>
            <person name="Vacek V."/>
            <person name="Brzon O."/>
            <person name="Soukal P."/>
            <person name="Eme L."/>
            <person name="Dacks J.B."/>
            <person name="Karnkowska A."/>
            <person name="Elias M."/>
            <person name="Hampl V."/>
        </authorList>
    </citation>
    <scope>NUCLEOTIDE SEQUENCE</scope>
    <source>
        <strain evidence="9">RCP-MX</strain>
    </source>
</reference>
<dbReference type="PANTHER" id="PTHR13906:SF4">
    <property type="entry name" value="LYSOPHOSPHOLIPID ACYLTRANSFERASE 6"/>
    <property type="match status" value="1"/>
</dbReference>
<evidence type="ECO:0000256" key="5">
    <source>
        <dbReference type="ARBA" id="ARBA00023136"/>
    </source>
</evidence>
<dbReference type="PANTHER" id="PTHR13906">
    <property type="entry name" value="PORCUPINE"/>
    <property type="match status" value="1"/>
</dbReference>
<evidence type="ECO:0000256" key="1">
    <source>
        <dbReference type="ARBA" id="ARBA00004141"/>
    </source>
</evidence>
<keyword evidence="5 8" id="KW-0472">Membrane</keyword>
<evidence type="ECO:0000256" key="7">
    <source>
        <dbReference type="SAM" id="MobiDB-lite"/>
    </source>
</evidence>
<organism evidence="9 10">
    <name type="scientific">Paratrimastix pyriformis</name>
    <dbReference type="NCBI Taxonomy" id="342808"/>
    <lineage>
        <taxon>Eukaryota</taxon>
        <taxon>Metamonada</taxon>
        <taxon>Preaxostyla</taxon>
        <taxon>Paratrimastigidae</taxon>
        <taxon>Paratrimastix</taxon>
    </lineage>
</organism>
<evidence type="ECO:0000256" key="6">
    <source>
        <dbReference type="ARBA" id="ARBA00023315"/>
    </source>
</evidence>
<sequence length="490" mass="56020">MMEAVVSVLGRFNALVERGAALTGLRIDFFKTVSQMVSMIYFSLLFPYIRSPTAKHVVSTMVGILLVLYMYGVKSFLYLLALPVITYVLIRVGVGRKHPTVILVFTLLYKSAGAIESLMRCYLCWVIDQTGTAMIISQKCISSAWDIYDGLPENGDKVMGRHTQACKIVQMPTFLEYMGYIFFPPTLVVGPGFEMAYYLNACKTKAPSRRFKDALRCYVVAPPMLLPYFVKMPWTSEGLLAAEFRQHSLLYRMMYMHILAWVARFRYYGIWMMAEATIILSGVGWDGQTWEPVTNLHFFGCELATNPSRFLENWNVSVQRLIKYYIHTRGPRDEQGHVMLWMFYVSFGFSALWHGFYPGYYMYFLSFAFLIYSHRQIGHRLAGFAIFQRGPEPRTPARRLWDGLVWLAKWAYVQLSINYLGAAFLLLSGSQSIAAWHALDWWGHVAWIGFIPLSMVTAKALHALGMSWPKPVSPSTVQPSPSDSEQSKTK</sequence>
<dbReference type="GO" id="GO:0016740">
    <property type="term" value="F:transferase activity"/>
    <property type="evidence" value="ECO:0007669"/>
    <property type="project" value="UniProtKB-KW"/>
</dbReference>
<accession>A0ABQ8UHG5</accession>
<dbReference type="Proteomes" id="UP001141327">
    <property type="component" value="Unassembled WGS sequence"/>
</dbReference>
<evidence type="ECO:0000256" key="2">
    <source>
        <dbReference type="ARBA" id="ARBA00022679"/>
    </source>
</evidence>
<evidence type="ECO:0000313" key="10">
    <source>
        <dbReference type="Proteomes" id="UP001141327"/>
    </source>
</evidence>
<protein>
    <submittedName>
        <fullName evidence="9">Membrane bound O-acyl transferase family protein</fullName>
    </submittedName>
</protein>
<dbReference type="EMBL" id="JAPMOS010000038">
    <property type="protein sequence ID" value="KAJ4457852.1"/>
    <property type="molecule type" value="Genomic_DNA"/>
</dbReference>
<keyword evidence="10" id="KW-1185">Reference proteome</keyword>
<evidence type="ECO:0000313" key="9">
    <source>
        <dbReference type="EMBL" id="KAJ4457852.1"/>
    </source>
</evidence>
<gene>
    <name evidence="9" type="ORF">PAPYR_6529</name>
</gene>
<keyword evidence="6" id="KW-0012">Acyltransferase</keyword>
<dbReference type="InterPro" id="IPR049941">
    <property type="entry name" value="LPLAT_7/PORCN-like"/>
</dbReference>
<keyword evidence="3 8" id="KW-0812">Transmembrane</keyword>